<keyword evidence="3" id="KW-0732">Signal</keyword>
<comment type="subcellular location">
    <subcellularLocation>
        <location evidence="1">Cell envelope</location>
    </subcellularLocation>
</comment>
<name>A0A6J5Z477_9ZZZZ</name>
<dbReference type="AlphaFoldDB" id="A0A6J5Z477"/>
<proteinExistence type="inferred from homology"/>
<feature type="domain" description="Periplasmic binding protein" evidence="4">
    <location>
        <begin position="39"/>
        <end position="292"/>
    </location>
</feature>
<comment type="similarity">
    <text evidence="2">Belongs to the bacterial solute-binding protein 2 family.</text>
</comment>
<dbReference type="GO" id="GO:0030313">
    <property type="term" value="C:cell envelope"/>
    <property type="evidence" value="ECO:0007669"/>
    <property type="project" value="UniProtKB-SubCell"/>
</dbReference>
<dbReference type="GO" id="GO:0030246">
    <property type="term" value="F:carbohydrate binding"/>
    <property type="evidence" value="ECO:0007669"/>
    <property type="project" value="UniProtKB-ARBA"/>
</dbReference>
<evidence type="ECO:0000256" key="3">
    <source>
        <dbReference type="ARBA" id="ARBA00022729"/>
    </source>
</evidence>
<evidence type="ECO:0000256" key="2">
    <source>
        <dbReference type="ARBA" id="ARBA00007639"/>
    </source>
</evidence>
<dbReference type="SUPFAM" id="SSF53822">
    <property type="entry name" value="Periplasmic binding protein-like I"/>
    <property type="match status" value="1"/>
</dbReference>
<dbReference type="Gene3D" id="3.40.50.2300">
    <property type="match status" value="2"/>
</dbReference>
<evidence type="ECO:0000256" key="1">
    <source>
        <dbReference type="ARBA" id="ARBA00004196"/>
    </source>
</evidence>
<accession>A0A6J5Z477</accession>
<evidence type="ECO:0000259" key="4">
    <source>
        <dbReference type="Pfam" id="PF13407"/>
    </source>
</evidence>
<reference evidence="5" key="1">
    <citation type="submission" date="2020-05" db="EMBL/GenBank/DDBJ databases">
        <authorList>
            <person name="Chiriac C."/>
            <person name="Salcher M."/>
            <person name="Ghai R."/>
            <person name="Kavagutti S V."/>
        </authorList>
    </citation>
    <scope>NUCLEOTIDE SEQUENCE</scope>
</reference>
<evidence type="ECO:0000313" key="5">
    <source>
        <dbReference type="EMBL" id="CAB4335150.1"/>
    </source>
</evidence>
<dbReference type="InterPro" id="IPR025997">
    <property type="entry name" value="SBP_2_dom"/>
</dbReference>
<organism evidence="5">
    <name type="scientific">freshwater metagenome</name>
    <dbReference type="NCBI Taxonomy" id="449393"/>
    <lineage>
        <taxon>unclassified sequences</taxon>
        <taxon>metagenomes</taxon>
        <taxon>ecological metagenomes</taxon>
    </lineage>
</organism>
<dbReference type="PANTHER" id="PTHR46847:SF3">
    <property type="entry name" value="GALACTOFURANOSE-BINDING PROTEIN YTFQ"/>
    <property type="match status" value="1"/>
</dbReference>
<sequence>MKLGSKRIKAGLAVASSIALVMGVTVIAAPAQAAATYKIGVSNSWAGNSWRETMVCAIKAEATLSGKVKEVKVLSRNATDAEQSADIRSLISSGVNAIIVNSGSPTANNTAIAEAVAAGIKVIAVDNAITAPSTTLVANDQVEYGRAGAAALAKAMNYKGNVLYMRGASGAGADTDRDTGFKAEMAKWKNIKITKEVFTNWDWATGGTLANQLLVPGKFQGVWTSGIDYNIVTAMTTKLKGKYIPVVGADNNEFMKLTKSLAPKGFVGIVVPNPAIVGGAALKVAVDLLDGKTVAAKNLLTPKALTYKANKAEIDARIVASQEATFSATLSLPGYTTFTPTQLFRCKAPQDSDDGARA</sequence>
<dbReference type="Pfam" id="PF13407">
    <property type="entry name" value="Peripla_BP_4"/>
    <property type="match status" value="1"/>
</dbReference>
<protein>
    <submittedName>
        <fullName evidence="5">Unannotated protein</fullName>
    </submittedName>
</protein>
<dbReference type="PANTHER" id="PTHR46847">
    <property type="entry name" value="D-ALLOSE-BINDING PERIPLASMIC PROTEIN-RELATED"/>
    <property type="match status" value="1"/>
</dbReference>
<dbReference type="InterPro" id="IPR028082">
    <property type="entry name" value="Peripla_BP_I"/>
</dbReference>
<gene>
    <name evidence="5" type="ORF">UFOPK4171_00305</name>
</gene>
<dbReference type="EMBL" id="CAESAM010000016">
    <property type="protein sequence ID" value="CAB4335150.1"/>
    <property type="molecule type" value="Genomic_DNA"/>
</dbReference>